<comment type="caution">
    <text evidence="1">The sequence shown here is derived from an EMBL/GenBank/DDBJ whole genome shotgun (WGS) entry which is preliminary data.</text>
</comment>
<evidence type="ECO:0000313" key="2">
    <source>
        <dbReference type="Proteomes" id="UP001341840"/>
    </source>
</evidence>
<dbReference type="Proteomes" id="UP001341840">
    <property type="component" value="Unassembled WGS sequence"/>
</dbReference>
<reference evidence="1 2" key="1">
    <citation type="journal article" date="2023" name="Plants (Basel)">
        <title>Bridging the Gap: Combining Genomics and Transcriptomics Approaches to Understand Stylosanthes scabra, an Orphan Legume from the Brazilian Caatinga.</title>
        <authorList>
            <person name="Ferreira-Neto J.R.C."/>
            <person name="da Silva M.D."/>
            <person name="Binneck E."/>
            <person name="de Melo N.F."/>
            <person name="da Silva R.H."/>
            <person name="de Melo A.L.T.M."/>
            <person name="Pandolfi V."/>
            <person name="Bustamante F.O."/>
            <person name="Brasileiro-Vidal A.C."/>
            <person name="Benko-Iseppon A.M."/>
        </authorList>
    </citation>
    <scope>NUCLEOTIDE SEQUENCE [LARGE SCALE GENOMIC DNA]</scope>
    <source>
        <tissue evidence="1">Leaves</tissue>
    </source>
</reference>
<gene>
    <name evidence="1" type="ORF">PIB30_104561</name>
</gene>
<sequence>MGRDSGGILFRSAMPVVFQMQPFNTLEELKVVILRNMGVTGGTSLVRRVAYRLINIFPPNQFKFKIFWVDGDVHVCGIFDLHRRYGPREVMELLTEMQTVDADVGGPCVYLAL</sequence>
<accession>A0ABU6V0U8</accession>
<organism evidence="1 2">
    <name type="scientific">Stylosanthes scabra</name>
    <dbReference type="NCBI Taxonomy" id="79078"/>
    <lineage>
        <taxon>Eukaryota</taxon>
        <taxon>Viridiplantae</taxon>
        <taxon>Streptophyta</taxon>
        <taxon>Embryophyta</taxon>
        <taxon>Tracheophyta</taxon>
        <taxon>Spermatophyta</taxon>
        <taxon>Magnoliopsida</taxon>
        <taxon>eudicotyledons</taxon>
        <taxon>Gunneridae</taxon>
        <taxon>Pentapetalae</taxon>
        <taxon>rosids</taxon>
        <taxon>fabids</taxon>
        <taxon>Fabales</taxon>
        <taxon>Fabaceae</taxon>
        <taxon>Papilionoideae</taxon>
        <taxon>50 kb inversion clade</taxon>
        <taxon>dalbergioids sensu lato</taxon>
        <taxon>Dalbergieae</taxon>
        <taxon>Pterocarpus clade</taxon>
        <taxon>Stylosanthes</taxon>
    </lineage>
</organism>
<evidence type="ECO:0000313" key="1">
    <source>
        <dbReference type="EMBL" id="MED6165956.1"/>
    </source>
</evidence>
<keyword evidence="2" id="KW-1185">Reference proteome</keyword>
<protein>
    <submittedName>
        <fullName evidence="1">Uncharacterized protein</fullName>
    </submittedName>
</protein>
<name>A0ABU6V0U8_9FABA</name>
<proteinExistence type="predicted"/>
<feature type="non-terminal residue" evidence="1">
    <location>
        <position position="113"/>
    </location>
</feature>
<dbReference type="EMBL" id="JASCZI010124459">
    <property type="protein sequence ID" value="MED6165956.1"/>
    <property type="molecule type" value="Genomic_DNA"/>
</dbReference>